<keyword evidence="4" id="KW-0325">Glycoprotein</keyword>
<keyword evidence="2 5" id="KW-0732">Signal</keyword>
<proteinExistence type="inferred from homology"/>
<dbReference type="Pfam" id="PF00657">
    <property type="entry name" value="Lipase_GDSL"/>
    <property type="match status" value="1"/>
</dbReference>
<dbReference type="PANTHER" id="PTHR22835:SF219">
    <property type="entry name" value="GDSL-LIKE LIPASE_ACYLHYDROLASE"/>
    <property type="match status" value="1"/>
</dbReference>
<dbReference type="InterPro" id="IPR036514">
    <property type="entry name" value="SGNH_hydro_sf"/>
</dbReference>
<sequence>MEFWGVLISGVLVSWWVLSVNGANLPPCQFPAIYNFGDSNSDTGGISAAFEPIRAPYGVPYFHKPSGRDSDGRLIIDFIAERLKLPYLHAYLNSLGANFRHGANFATGGSTIRRPNETIYEYGISPFGLDMQIIQFEQFKARATEMYNQAKDPSEKDKLPRPEDFTKALYTFDIGQNDLSVGFRKLSFDQLRAAIPDIINQLASAVHYVKIQHLYEQGGRSFWIHNTGPIGCLPVNFFYILNPEPGYVDRYGCVKKQNEMAMEFNRQLKDRVIKLRTELPEASVTLVDVYTAKIAMIGNAKNLGMADPLKPCCGYHVNYDHVWCGNKAIINKTEVFGVSCKNPSMFVSWDGVHYTQAANQYVADRTLNGSLSDPAIPVTLACHKQ</sequence>
<dbReference type="Gene3D" id="3.40.50.1110">
    <property type="entry name" value="SGNH hydrolase"/>
    <property type="match status" value="1"/>
</dbReference>
<dbReference type="GO" id="GO:0016788">
    <property type="term" value="F:hydrolase activity, acting on ester bonds"/>
    <property type="evidence" value="ECO:0007669"/>
    <property type="project" value="InterPro"/>
</dbReference>
<organism evidence="6 7">
    <name type="scientific">Gossypium barbadense</name>
    <name type="common">Sea Island cotton</name>
    <name type="synonym">Hibiscus barbadensis</name>
    <dbReference type="NCBI Taxonomy" id="3634"/>
    <lineage>
        <taxon>Eukaryota</taxon>
        <taxon>Viridiplantae</taxon>
        <taxon>Streptophyta</taxon>
        <taxon>Embryophyta</taxon>
        <taxon>Tracheophyta</taxon>
        <taxon>Spermatophyta</taxon>
        <taxon>Magnoliopsida</taxon>
        <taxon>eudicotyledons</taxon>
        <taxon>Gunneridae</taxon>
        <taxon>Pentapetalae</taxon>
        <taxon>rosids</taxon>
        <taxon>malvids</taxon>
        <taxon>Malvales</taxon>
        <taxon>Malvaceae</taxon>
        <taxon>Malvoideae</taxon>
        <taxon>Gossypium</taxon>
    </lineage>
</organism>
<evidence type="ECO:0000313" key="6">
    <source>
        <dbReference type="EMBL" id="PPS20091.1"/>
    </source>
</evidence>
<dbReference type="Proteomes" id="UP000239757">
    <property type="component" value="Unassembled WGS sequence"/>
</dbReference>
<feature type="chain" id="PRO_5015122628" evidence="5">
    <location>
        <begin position="23"/>
        <end position="385"/>
    </location>
</feature>
<protein>
    <submittedName>
        <fullName evidence="6">Uncharacterized protein</fullName>
    </submittedName>
</protein>
<evidence type="ECO:0000256" key="1">
    <source>
        <dbReference type="ARBA" id="ARBA00008668"/>
    </source>
</evidence>
<dbReference type="EMBL" id="KZ662716">
    <property type="protein sequence ID" value="PPS20091.1"/>
    <property type="molecule type" value="Genomic_DNA"/>
</dbReference>
<evidence type="ECO:0000313" key="7">
    <source>
        <dbReference type="Proteomes" id="UP000239757"/>
    </source>
</evidence>
<dbReference type="PANTHER" id="PTHR22835">
    <property type="entry name" value="ZINC FINGER FYVE DOMAIN CONTAINING PROTEIN"/>
    <property type="match status" value="1"/>
</dbReference>
<comment type="similarity">
    <text evidence="1">Belongs to the 'GDSL' lipolytic enzyme family.</text>
</comment>
<gene>
    <name evidence="6" type="ORF">GOBAR_AA00471</name>
</gene>
<reference evidence="6 7" key="1">
    <citation type="submission" date="2015-01" db="EMBL/GenBank/DDBJ databases">
        <title>Genome of allotetraploid Gossypium barbadense reveals genomic plasticity and fiber elongation in cotton evolution.</title>
        <authorList>
            <person name="Chen X."/>
            <person name="Liu X."/>
            <person name="Zhao B."/>
            <person name="Zheng H."/>
            <person name="Hu Y."/>
            <person name="Lu G."/>
            <person name="Yang C."/>
            <person name="Chen J."/>
            <person name="Shan C."/>
            <person name="Zhang L."/>
            <person name="Zhou Y."/>
            <person name="Wang L."/>
            <person name="Guo W."/>
            <person name="Bai Y."/>
            <person name="Ruan J."/>
            <person name="Shangguan X."/>
            <person name="Mao Y."/>
            <person name="Jiang J."/>
            <person name="Zhu Y."/>
            <person name="Lei J."/>
            <person name="Kang H."/>
            <person name="Chen S."/>
            <person name="He X."/>
            <person name="Wang R."/>
            <person name="Wang Y."/>
            <person name="Chen J."/>
            <person name="Wang L."/>
            <person name="Yu S."/>
            <person name="Wang B."/>
            <person name="Wei J."/>
            <person name="Song S."/>
            <person name="Lu X."/>
            <person name="Gao Z."/>
            <person name="Gu W."/>
            <person name="Deng X."/>
            <person name="Ma D."/>
            <person name="Wang S."/>
            <person name="Liang W."/>
            <person name="Fang L."/>
            <person name="Cai C."/>
            <person name="Zhu X."/>
            <person name="Zhou B."/>
            <person name="Zhang Y."/>
            <person name="Chen Z."/>
            <person name="Xu S."/>
            <person name="Zhu R."/>
            <person name="Wang S."/>
            <person name="Zhang T."/>
            <person name="Zhao G."/>
        </authorList>
    </citation>
    <scope>NUCLEOTIDE SEQUENCE [LARGE SCALE GENOMIC DNA]</scope>
    <source>
        <strain evidence="7">cv. Xinhai21</strain>
        <tissue evidence="6">Leaf</tissue>
    </source>
</reference>
<dbReference type="SUPFAM" id="SSF52266">
    <property type="entry name" value="SGNH hydrolase"/>
    <property type="match status" value="1"/>
</dbReference>
<evidence type="ECO:0000256" key="4">
    <source>
        <dbReference type="ARBA" id="ARBA00023180"/>
    </source>
</evidence>
<evidence type="ECO:0000256" key="3">
    <source>
        <dbReference type="ARBA" id="ARBA00022801"/>
    </source>
</evidence>
<evidence type="ECO:0000256" key="2">
    <source>
        <dbReference type="ARBA" id="ARBA00022729"/>
    </source>
</evidence>
<dbReference type="InterPro" id="IPR001087">
    <property type="entry name" value="GDSL"/>
</dbReference>
<dbReference type="InterPro" id="IPR035669">
    <property type="entry name" value="SGNH_plant_lipase-like"/>
</dbReference>
<evidence type="ECO:0000256" key="5">
    <source>
        <dbReference type="SAM" id="SignalP"/>
    </source>
</evidence>
<accession>A0A2P5YWY0</accession>
<dbReference type="AlphaFoldDB" id="A0A2P5YWY0"/>
<feature type="signal peptide" evidence="5">
    <location>
        <begin position="1"/>
        <end position="22"/>
    </location>
</feature>
<name>A0A2P5YWY0_GOSBA</name>
<dbReference type="OrthoDB" id="1600564at2759"/>
<dbReference type="CDD" id="cd01837">
    <property type="entry name" value="SGNH_plant_lipase_like"/>
    <property type="match status" value="1"/>
</dbReference>
<keyword evidence="3" id="KW-0378">Hydrolase</keyword>